<proteinExistence type="predicted"/>
<keyword evidence="2" id="KW-0732">Signal</keyword>
<feature type="domain" description="Lnb N-terminal periplasmic" evidence="3">
    <location>
        <begin position="136"/>
        <end position="284"/>
    </location>
</feature>
<feature type="signal peptide" evidence="2">
    <location>
        <begin position="1"/>
        <end position="22"/>
    </location>
</feature>
<sequence length="631" mass="71000">MFKLLLPTYILLLLSASSIASANDPAAYHVYLVEEAREKRLAHSTVWLKLLHYEPVGLAGKGLESAIHSPEFFIAPDGRHEPEAELTAMLAGMLEDVSADGPDQHPICRFPARAAWLTEQLEIPEEWIPVTRCPEFDDWSFNGTTDSISVVFATGYLGNPASYYGHTLLKLNSSLQQKQTSLLDVSVNYGAIVPDNENPLAYIVKGVTGGYDGGFSHIQYYFHTHNYGENELRDLWEYKLDLPQEAVDLIVAHAWEVLGRKYTYYFFRKNCAYRMAELLQVVEGVDIIPENRPFTMPQSLISKLGSADRVGAPLVNQIIYHPSRQSRLYSRFRALSDQQKARVRLVIDSEQDMSQWAGLLSHVEVDTLLDYYQYLIKSESGTVAEAKERYRQVLLYRYRMPPQRKAEVAAAKLSPDQSRRPSRVELSGIHSSSQGSGWGLALRPAYYDALDGDEAHVGNSALLMGELSLQVIDDNWKIDRFDLINIESANTQVTGLPGDGREAWMLRAGWVRPDLACTGCLSPRIEGAWGRALTPVESVDMTAMVGAALQDKRYGQALLDATVNMRGVARISDTATLLLERVVRMPFHGQGTTRREDKVVLRYMFERNADIRLRYRADQTTELSLGVGFYF</sequence>
<dbReference type="EMBL" id="JAHQZT010000007">
    <property type="protein sequence ID" value="MBV0933052.1"/>
    <property type="molecule type" value="Genomic_DNA"/>
</dbReference>
<evidence type="ECO:0000313" key="7">
    <source>
        <dbReference type="Proteomes" id="UP000755551"/>
    </source>
</evidence>
<dbReference type="InterPro" id="IPR057162">
    <property type="entry name" value="DUF7840"/>
</dbReference>
<evidence type="ECO:0000256" key="1">
    <source>
        <dbReference type="SAM" id="MobiDB-lite"/>
    </source>
</evidence>
<accession>A0ABS6M9U0</accession>
<evidence type="ECO:0000259" key="5">
    <source>
        <dbReference type="Pfam" id="PF25225"/>
    </source>
</evidence>
<comment type="caution">
    <text evidence="6">The sequence shown here is derived from an EMBL/GenBank/DDBJ whole genome shotgun (WGS) entry which is preliminary data.</text>
</comment>
<name>A0ABS6M9U0_9GAMM</name>
<evidence type="ECO:0000259" key="4">
    <source>
        <dbReference type="Pfam" id="PF25222"/>
    </source>
</evidence>
<organism evidence="6 7">
    <name type="scientific">Marinobacterium weihaiense</name>
    <dbReference type="NCBI Taxonomy" id="2851016"/>
    <lineage>
        <taxon>Bacteria</taxon>
        <taxon>Pseudomonadati</taxon>
        <taxon>Pseudomonadota</taxon>
        <taxon>Gammaproteobacteria</taxon>
        <taxon>Oceanospirillales</taxon>
        <taxon>Oceanospirillaceae</taxon>
        <taxon>Marinobacterium</taxon>
    </lineage>
</organism>
<keyword evidence="7" id="KW-1185">Reference proteome</keyword>
<dbReference type="InterPro" id="IPR057165">
    <property type="entry name" value="DUF7843"/>
</dbReference>
<feature type="domain" description="DUF7840" evidence="4">
    <location>
        <begin position="414"/>
        <end position="622"/>
    </location>
</feature>
<dbReference type="Proteomes" id="UP000755551">
    <property type="component" value="Unassembled WGS sequence"/>
</dbReference>
<dbReference type="Pfam" id="PF25222">
    <property type="entry name" value="DUF7840"/>
    <property type="match status" value="1"/>
</dbReference>
<protein>
    <submittedName>
        <fullName evidence="6">DUF4105 domain-containing protein</fullName>
    </submittedName>
</protein>
<reference evidence="6 7" key="1">
    <citation type="submission" date="2021-06" db="EMBL/GenBank/DDBJ databases">
        <title>Bacterium isolated from marine sediment.</title>
        <authorList>
            <person name="Zhu K.-L."/>
            <person name="Du Z.-J."/>
            <person name="Liang Q.-Y."/>
        </authorList>
    </citation>
    <scope>NUCLEOTIDE SEQUENCE [LARGE SCALE GENOMIC DNA]</scope>
    <source>
        <strain evidence="6 7">A346</strain>
    </source>
</reference>
<dbReference type="Pfam" id="PF13387">
    <property type="entry name" value="Lnb_N"/>
    <property type="match status" value="1"/>
</dbReference>
<evidence type="ECO:0000259" key="3">
    <source>
        <dbReference type="Pfam" id="PF13387"/>
    </source>
</evidence>
<dbReference type="Pfam" id="PF25225">
    <property type="entry name" value="DUF7843"/>
    <property type="match status" value="1"/>
</dbReference>
<feature type="chain" id="PRO_5047291327" evidence="2">
    <location>
        <begin position="23"/>
        <end position="631"/>
    </location>
</feature>
<evidence type="ECO:0000256" key="2">
    <source>
        <dbReference type="SAM" id="SignalP"/>
    </source>
</evidence>
<evidence type="ECO:0000313" key="6">
    <source>
        <dbReference type="EMBL" id="MBV0933052.1"/>
    </source>
</evidence>
<dbReference type="InterPro" id="IPR025178">
    <property type="entry name" value="Lnb_N"/>
</dbReference>
<feature type="region of interest" description="Disordered" evidence="1">
    <location>
        <begin position="414"/>
        <end position="436"/>
    </location>
</feature>
<dbReference type="RefSeq" id="WP_217334480.1">
    <property type="nucleotide sequence ID" value="NZ_JAHQZT010000007.1"/>
</dbReference>
<gene>
    <name evidence="6" type="ORF">KTN04_06855</name>
</gene>
<feature type="domain" description="DUF7843" evidence="5">
    <location>
        <begin position="40"/>
        <end position="120"/>
    </location>
</feature>